<dbReference type="AlphaFoldDB" id="A0A6B9FI40"/>
<evidence type="ECO:0000256" key="3">
    <source>
        <dbReference type="PROSITE-ProRule" id="PRU00284"/>
    </source>
</evidence>
<proteinExistence type="inferred from homology"/>
<dbReference type="InterPro" id="IPR004089">
    <property type="entry name" value="MCPsignal_dom"/>
</dbReference>
<accession>A0A6B9FI40</accession>
<dbReference type="InterPro" id="IPR004090">
    <property type="entry name" value="Chemotax_Me-accpt_rcpt"/>
</dbReference>
<feature type="compositionally biased region" description="Basic and acidic residues" evidence="4">
    <location>
        <begin position="256"/>
        <end position="268"/>
    </location>
</feature>
<evidence type="ECO:0000256" key="4">
    <source>
        <dbReference type="SAM" id="MobiDB-lite"/>
    </source>
</evidence>
<evidence type="ECO:0000256" key="2">
    <source>
        <dbReference type="ARBA" id="ARBA00029447"/>
    </source>
</evidence>
<evidence type="ECO:0000313" key="7">
    <source>
        <dbReference type="Proteomes" id="UP000012488"/>
    </source>
</evidence>
<dbReference type="EMBL" id="CP043538">
    <property type="protein sequence ID" value="QGY01682.1"/>
    <property type="molecule type" value="Genomic_DNA"/>
</dbReference>
<dbReference type="PANTHER" id="PTHR32089:SF112">
    <property type="entry name" value="LYSOZYME-LIKE PROTEIN-RELATED"/>
    <property type="match status" value="1"/>
</dbReference>
<dbReference type="PANTHER" id="PTHR32089">
    <property type="entry name" value="METHYL-ACCEPTING CHEMOTAXIS PROTEIN MCPB"/>
    <property type="match status" value="1"/>
</dbReference>
<feature type="domain" description="Methyl-accepting transducer" evidence="5">
    <location>
        <begin position="284"/>
        <end position="520"/>
    </location>
</feature>
<reference evidence="6 7" key="1">
    <citation type="journal article" date="2012" name="Genet. Mol. Biol.">
        <title>Analysis of 16S rRNA and mxaF genes revealing insights into Methylobacterium niche-specific plant association.</title>
        <authorList>
            <person name="Dourado M.N."/>
            <person name="Andreote F.D."/>
            <person name="Dini-Andreote F."/>
            <person name="Conti R."/>
            <person name="Araujo J.M."/>
            <person name="Araujo W.L."/>
        </authorList>
    </citation>
    <scope>NUCLEOTIDE SEQUENCE [LARGE SCALE GENOMIC DNA]</scope>
    <source>
        <strain evidence="6 7">SR1.6/6</strain>
    </source>
</reference>
<dbReference type="Proteomes" id="UP000012488">
    <property type="component" value="Chromosome"/>
</dbReference>
<dbReference type="KEGG" id="mmes:MMSR116_07065"/>
<dbReference type="Gene3D" id="1.10.287.950">
    <property type="entry name" value="Methyl-accepting chemotaxis protein"/>
    <property type="match status" value="1"/>
</dbReference>
<dbReference type="GO" id="GO:0007165">
    <property type="term" value="P:signal transduction"/>
    <property type="evidence" value="ECO:0007669"/>
    <property type="project" value="UniProtKB-KW"/>
</dbReference>
<evidence type="ECO:0000313" key="6">
    <source>
        <dbReference type="EMBL" id="QGY01682.1"/>
    </source>
</evidence>
<reference evidence="6 7" key="2">
    <citation type="journal article" date="2013" name="Genome Announc.">
        <title>Draft Genome Sequence of Methylobacterium mesophilicum Strain SR1.6/6, Isolated from Citrus sinensis.</title>
        <authorList>
            <person name="Marinho Almeida D."/>
            <person name="Dini-Andreote F."/>
            <person name="Camargo Neves A.A."/>
            <person name="Juca Ramos R.T."/>
            <person name="Andreote F.D."/>
            <person name="Carneiro A.R."/>
            <person name="Oliveira de Souza Lima A."/>
            <person name="Caracciolo Gomes de Sa P.H."/>
            <person name="Ribeiro Barbosa M.S."/>
            <person name="Araujo W.L."/>
            <person name="Silva A."/>
        </authorList>
    </citation>
    <scope>NUCLEOTIDE SEQUENCE [LARGE SCALE GENOMIC DNA]</scope>
    <source>
        <strain evidence="6 7">SR1.6/6</strain>
    </source>
</reference>
<comment type="similarity">
    <text evidence="2">Belongs to the methyl-accepting chemotaxis (MCP) protein family.</text>
</comment>
<dbReference type="SUPFAM" id="SSF58104">
    <property type="entry name" value="Methyl-accepting chemotaxis protein (MCP) signaling domain"/>
    <property type="match status" value="1"/>
</dbReference>
<dbReference type="SMART" id="SM00283">
    <property type="entry name" value="MA"/>
    <property type="match status" value="1"/>
</dbReference>
<organism evidence="6 7">
    <name type="scientific">Methylobacterium mesophilicum SR1.6/6</name>
    <dbReference type="NCBI Taxonomy" id="908290"/>
    <lineage>
        <taxon>Bacteria</taxon>
        <taxon>Pseudomonadati</taxon>
        <taxon>Pseudomonadota</taxon>
        <taxon>Alphaproteobacteria</taxon>
        <taxon>Hyphomicrobiales</taxon>
        <taxon>Methylobacteriaceae</taxon>
        <taxon>Methylobacterium</taxon>
    </lineage>
</organism>
<evidence type="ECO:0000256" key="1">
    <source>
        <dbReference type="ARBA" id="ARBA00023224"/>
    </source>
</evidence>
<dbReference type="GO" id="GO:0016020">
    <property type="term" value="C:membrane"/>
    <property type="evidence" value="ECO:0007669"/>
    <property type="project" value="InterPro"/>
</dbReference>
<protein>
    <submittedName>
        <fullName evidence="6">Methyl-accepting chemotaxis protein</fullName>
    </submittedName>
</protein>
<keyword evidence="1 3" id="KW-0807">Transducer</keyword>
<dbReference type="PROSITE" id="PS50111">
    <property type="entry name" value="CHEMOTAXIS_TRANSDUC_2"/>
    <property type="match status" value="1"/>
</dbReference>
<name>A0A6B9FI40_9HYPH</name>
<dbReference type="Pfam" id="PF00015">
    <property type="entry name" value="MCPsignal"/>
    <property type="match status" value="1"/>
</dbReference>
<dbReference type="GO" id="GO:0006935">
    <property type="term" value="P:chemotaxis"/>
    <property type="evidence" value="ECO:0007669"/>
    <property type="project" value="InterPro"/>
</dbReference>
<sequence>MILLLTCLSIRIGTYPFFGTDKIRKVPGSIAEEIRVLTTLGALKQFTYELRAIDLLTHHASPEAARRRHRNQAIAIGQAFEAAWISYARTVVDPEERRLAERLWETWQHVLAVSAEAAALDRAGEWDLAETVLVTPSQDDAKALAQAVDAVLAHRQARTLTQAAGVDAAADTVPMEHVAAAAFAGALALATVWFSLHHVPAVFHARKRVPHRQAEAAPGTPVAAAESGDAPACSATALRASDPLSVAGRVPEQEPSEVRAAAEHERHSPPRAPEADFTSAMGGVVASVTARVGELRGRADLLSRIAAARADRSTEVAAMVEEAQSQIRVASALARGFGTSMDEVGRQAGSTTALASGATNDAERTTALVRALTGAADRIGDVVRIIAKIAAQTNLLALNAAIEAARAGEAGRGFAVVAAEVKALAGQTRQATEDIGRHVTVIQGATTDAVAAIASVTTRIEDMSRAVSTIAAGLDGQGTAAREIVQTLQQAARNAGSVSARIADDAGAAEQFDATANALRAAAGALVGDADRLSAESARILQSVQAA</sequence>
<feature type="region of interest" description="Disordered" evidence="4">
    <location>
        <begin position="244"/>
        <end position="277"/>
    </location>
</feature>
<evidence type="ECO:0000259" key="5">
    <source>
        <dbReference type="PROSITE" id="PS50111"/>
    </source>
</evidence>
<dbReference type="PRINTS" id="PR00260">
    <property type="entry name" value="CHEMTRNSDUCR"/>
</dbReference>
<dbReference type="GO" id="GO:0004888">
    <property type="term" value="F:transmembrane signaling receptor activity"/>
    <property type="evidence" value="ECO:0007669"/>
    <property type="project" value="InterPro"/>
</dbReference>
<gene>
    <name evidence="6" type="ORF">MMSR116_07065</name>
</gene>